<feature type="domain" description="Macro" evidence="2">
    <location>
        <begin position="1"/>
        <end position="144"/>
    </location>
</feature>
<evidence type="ECO:0000256" key="1">
    <source>
        <dbReference type="ARBA" id="ARBA00035885"/>
    </source>
</evidence>
<dbReference type="SUPFAM" id="SSF52949">
    <property type="entry name" value="Macro domain-like"/>
    <property type="match status" value="1"/>
</dbReference>
<comment type="caution">
    <text evidence="3">The sequence shown here is derived from an EMBL/GenBank/DDBJ whole genome shotgun (WGS) entry which is preliminary data.</text>
</comment>
<evidence type="ECO:0000313" key="4">
    <source>
        <dbReference type="Proteomes" id="UP001177212"/>
    </source>
</evidence>
<dbReference type="InterPro" id="IPR002589">
    <property type="entry name" value="Macro_dom"/>
</dbReference>
<dbReference type="Pfam" id="PF01661">
    <property type="entry name" value="Macro"/>
    <property type="match status" value="1"/>
</dbReference>
<gene>
    <name evidence="3" type="ORF">Q8W34_14180</name>
</gene>
<dbReference type="Gene3D" id="3.40.220.10">
    <property type="entry name" value="Leucine Aminopeptidase, subunit E, domain 1"/>
    <property type="match status" value="1"/>
</dbReference>
<organism evidence="3 4">
    <name type="scientific">Pseudoalteromonas marina</name>
    <dbReference type="NCBI Taxonomy" id="267375"/>
    <lineage>
        <taxon>Bacteria</taxon>
        <taxon>Pseudomonadati</taxon>
        <taxon>Pseudomonadota</taxon>
        <taxon>Gammaproteobacteria</taxon>
        <taxon>Alteromonadales</taxon>
        <taxon>Pseudoalteromonadaceae</taxon>
        <taxon>Pseudoalteromonas</taxon>
    </lineage>
</organism>
<sequence>MFIDTKGSLFENKYDAVINTVNCQGVMGTGIALEFKTKHPDMFKQYKLDCDRDKIRIGKGSRFDCNNGLIIFNLPTKPNWYDKSTVHYIEEGLFWLRKELELEETMKVAIPQLGCGNGGLQWQVVKPIIKNQLKNLHHEIYLFK</sequence>
<evidence type="ECO:0000313" key="3">
    <source>
        <dbReference type="EMBL" id="MDP2565790.1"/>
    </source>
</evidence>
<dbReference type="InterPro" id="IPR043472">
    <property type="entry name" value="Macro_dom-like"/>
</dbReference>
<dbReference type="Proteomes" id="UP001177212">
    <property type="component" value="Unassembled WGS sequence"/>
</dbReference>
<keyword evidence="4" id="KW-1185">Reference proteome</keyword>
<evidence type="ECO:0000259" key="2">
    <source>
        <dbReference type="PROSITE" id="PS51154"/>
    </source>
</evidence>
<comment type="catalytic activity">
    <reaction evidence="1">
        <text>an N-(ADP-alpha-D-ribosyl)-thymidine in DNA + H2O = a thymidine in DNA + ADP-D-ribose</text>
        <dbReference type="Rhea" id="RHEA:71655"/>
        <dbReference type="Rhea" id="RHEA-COMP:13556"/>
        <dbReference type="Rhea" id="RHEA-COMP:18051"/>
        <dbReference type="ChEBI" id="CHEBI:15377"/>
        <dbReference type="ChEBI" id="CHEBI:57967"/>
        <dbReference type="ChEBI" id="CHEBI:137386"/>
        <dbReference type="ChEBI" id="CHEBI:191199"/>
    </reaction>
    <physiologicalReaction direction="left-to-right" evidence="1">
        <dbReference type="Rhea" id="RHEA:71656"/>
    </physiologicalReaction>
</comment>
<dbReference type="RefSeq" id="WP_305472523.1">
    <property type="nucleotide sequence ID" value="NZ_JAUYVT010000014.1"/>
</dbReference>
<dbReference type="SMART" id="SM00506">
    <property type="entry name" value="A1pp"/>
    <property type="match status" value="1"/>
</dbReference>
<dbReference type="PROSITE" id="PS51154">
    <property type="entry name" value="MACRO"/>
    <property type="match status" value="1"/>
</dbReference>
<dbReference type="EMBL" id="JAUYVT010000014">
    <property type="protein sequence ID" value="MDP2565790.1"/>
    <property type="molecule type" value="Genomic_DNA"/>
</dbReference>
<dbReference type="PANTHER" id="PTHR12521:SF0">
    <property type="entry name" value="ADP-RIBOSE GLYCOHYDROLASE OARD1"/>
    <property type="match status" value="1"/>
</dbReference>
<proteinExistence type="predicted"/>
<reference evidence="3" key="1">
    <citation type="submission" date="2023-07" db="EMBL/GenBank/DDBJ databases">
        <title>Genome content predicts the carbon catabolic preferences of heterotrophic bacteria.</title>
        <authorList>
            <person name="Gralka M."/>
        </authorList>
    </citation>
    <scope>NUCLEOTIDE SEQUENCE</scope>
    <source>
        <strain evidence="3">4G09</strain>
    </source>
</reference>
<name>A0ABT9FGP3_9GAMM</name>
<accession>A0ABT9FGP3</accession>
<dbReference type="InterPro" id="IPR050892">
    <property type="entry name" value="ADP-ribose_metab_enzymes"/>
</dbReference>
<protein>
    <submittedName>
        <fullName evidence="3">Macro domain-containing protein</fullName>
    </submittedName>
</protein>
<dbReference type="PANTHER" id="PTHR12521">
    <property type="entry name" value="PROTEIN C6ORF130"/>
    <property type="match status" value="1"/>
</dbReference>